<comment type="caution">
    <text evidence="1">The sequence shown here is derived from an EMBL/GenBank/DDBJ whole genome shotgun (WGS) entry which is preliminary data.</text>
</comment>
<dbReference type="SUPFAM" id="SSF52058">
    <property type="entry name" value="L domain-like"/>
    <property type="match status" value="1"/>
</dbReference>
<evidence type="ECO:0008006" key="3">
    <source>
        <dbReference type="Google" id="ProtNLM"/>
    </source>
</evidence>
<dbReference type="Gene3D" id="3.80.20.20">
    <property type="entry name" value="Receptor L-domain"/>
    <property type="match status" value="1"/>
</dbReference>
<keyword evidence="2" id="KW-1185">Reference proteome</keyword>
<dbReference type="Proteomes" id="UP001583193">
    <property type="component" value="Unassembled WGS sequence"/>
</dbReference>
<protein>
    <recommendedName>
        <fullName evidence="3">Receptor L-domain domain-containing protein</fullName>
    </recommendedName>
</protein>
<accession>A0ABR3XRT7</accession>
<gene>
    <name evidence="1" type="ORF">Plec18167_004487</name>
</gene>
<evidence type="ECO:0000313" key="2">
    <source>
        <dbReference type="Proteomes" id="UP001583193"/>
    </source>
</evidence>
<name>A0ABR3XRT7_9EURO</name>
<organism evidence="1 2">
    <name type="scientific">Paecilomyces lecythidis</name>
    <dbReference type="NCBI Taxonomy" id="3004212"/>
    <lineage>
        <taxon>Eukaryota</taxon>
        <taxon>Fungi</taxon>
        <taxon>Dikarya</taxon>
        <taxon>Ascomycota</taxon>
        <taxon>Pezizomycotina</taxon>
        <taxon>Eurotiomycetes</taxon>
        <taxon>Eurotiomycetidae</taxon>
        <taxon>Eurotiales</taxon>
        <taxon>Thermoascaceae</taxon>
        <taxon>Paecilomyces</taxon>
    </lineage>
</organism>
<evidence type="ECO:0000313" key="1">
    <source>
        <dbReference type="EMBL" id="KAL1878415.1"/>
    </source>
</evidence>
<sequence length="245" mass="26460">MNYTTAQICNPENGYYGPAYIVNTQHDLDTIASKCTMVNGSVVIGTNYTGSFSLPHVQNITGEIRWQSNIYTNSKPVPTSVDFPDLDALGGSLYLQGLSSLLSFSAPKLKMAGWAVDMDNVRTVNLTSLEEAEYVQIFGNITSLQLDSLKNVRQNLRICNKYGCDQTKTAITSFDLSLPSLQTVGAALVIGQVSSLNIPKLSNVTGEGLGFYALQILTAGKSINVSFPELRSADGSIELEGDITR</sequence>
<proteinExistence type="predicted"/>
<dbReference type="InterPro" id="IPR036941">
    <property type="entry name" value="Rcpt_L-dom_sf"/>
</dbReference>
<dbReference type="EMBL" id="JAVDPF010000012">
    <property type="protein sequence ID" value="KAL1878415.1"/>
    <property type="molecule type" value="Genomic_DNA"/>
</dbReference>
<reference evidence="1 2" key="1">
    <citation type="journal article" date="2024" name="IMA Fungus">
        <title>IMA Genome - F19 : A genome assembly and annotation guide to empower mycologists, including annotated draft genome sequences of Ceratocystis pirilliformis, Diaporthe australafricana, Fusarium ophioides, Paecilomyces lecythidis, and Sporothrix stenoceras.</title>
        <authorList>
            <person name="Aylward J."/>
            <person name="Wilson A.M."/>
            <person name="Visagie C.M."/>
            <person name="Spraker J."/>
            <person name="Barnes I."/>
            <person name="Buitendag C."/>
            <person name="Ceriani C."/>
            <person name="Del Mar Angel L."/>
            <person name="du Plessis D."/>
            <person name="Fuchs T."/>
            <person name="Gasser K."/>
            <person name="Kramer D."/>
            <person name="Li W."/>
            <person name="Munsamy K."/>
            <person name="Piso A."/>
            <person name="Price J.L."/>
            <person name="Sonnekus B."/>
            <person name="Thomas C."/>
            <person name="van der Nest A."/>
            <person name="van Dijk A."/>
            <person name="van Heerden A."/>
            <person name="van Vuuren N."/>
            <person name="Yilmaz N."/>
            <person name="Duong T.A."/>
            <person name="van der Merwe N.A."/>
            <person name="Wingfield M.J."/>
            <person name="Wingfield B.D."/>
        </authorList>
    </citation>
    <scope>NUCLEOTIDE SEQUENCE [LARGE SCALE GENOMIC DNA]</scope>
    <source>
        <strain evidence="1 2">CMW 18167</strain>
    </source>
</reference>